<feature type="compositionally biased region" description="Gly residues" evidence="1">
    <location>
        <begin position="1"/>
        <end position="11"/>
    </location>
</feature>
<feature type="transmembrane region" description="Helical" evidence="2">
    <location>
        <begin position="153"/>
        <end position="174"/>
    </location>
</feature>
<keyword evidence="2" id="KW-0472">Membrane</keyword>
<gene>
    <name evidence="3" type="ORF">CJ030_MR6G025937</name>
</gene>
<dbReference type="Pfam" id="PF20479">
    <property type="entry name" value="TMEM128"/>
    <property type="match status" value="1"/>
</dbReference>
<dbReference type="EMBL" id="RXIC02000024">
    <property type="protein sequence ID" value="KAB1209063.1"/>
    <property type="molecule type" value="Genomic_DNA"/>
</dbReference>
<name>A0A6A1V8M6_9ROSI</name>
<accession>A0A6A1V8M6</accession>
<dbReference type="PANTHER" id="PTHR31134">
    <property type="entry name" value="TRANSMEMBRANE PROTEIN 128"/>
    <property type="match status" value="1"/>
</dbReference>
<feature type="transmembrane region" description="Helical" evidence="2">
    <location>
        <begin position="124"/>
        <end position="147"/>
    </location>
</feature>
<dbReference type="Proteomes" id="UP000516437">
    <property type="component" value="Chromosome 6"/>
</dbReference>
<dbReference type="OrthoDB" id="58903at2759"/>
<feature type="region of interest" description="Disordered" evidence="1">
    <location>
        <begin position="1"/>
        <end position="41"/>
    </location>
</feature>
<keyword evidence="2" id="KW-0812">Transmembrane</keyword>
<feature type="transmembrane region" description="Helical" evidence="2">
    <location>
        <begin position="44"/>
        <end position="64"/>
    </location>
</feature>
<proteinExistence type="predicted"/>
<feature type="transmembrane region" description="Helical" evidence="2">
    <location>
        <begin position="84"/>
        <end position="103"/>
    </location>
</feature>
<evidence type="ECO:0000256" key="1">
    <source>
        <dbReference type="SAM" id="MobiDB-lite"/>
    </source>
</evidence>
<dbReference type="InterPro" id="IPR033579">
    <property type="entry name" value="TMEM128"/>
</dbReference>
<keyword evidence="4" id="KW-1185">Reference proteome</keyword>
<evidence type="ECO:0000313" key="4">
    <source>
        <dbReference type="Proteomes" id="UP000516437"/>
    </source>
</evidence>
<dbReference type="PANTHER" id="PTHR31134:SF1">
    <property type="entry name" value="TRANSMEMBRANE PROTEIN 128"/>
    <property type="match status" value="1"/>
</dbReference>
<sequence length="184" mass="21261">MSGGTPVGGGYMRQRHSQGYASSGDDLEDDACSRPSPSSPRSRTWIEILENMLWLASAAFIVYYGDRHHNLIYLLWHDDRIRRLPLYLGMVGVGLNVLIFFYSSMSVWGVRRFDEKWELTSISALPFVTLLGLISFCLFSFALWPIWNFLTLPLLFTLFMACMVIFPYILIGTFRPQYDMFRTD</sequence>
<evidence type="ECO:0008006" key="5">
    <source>
        <dbReference type="Google" id="ProtNLM"/>
    </source>
</evidence>
<evidence type="ECO:0000313" key="3">
    <source>
        <dbReference type="EMBL" id="KAB1209063.1"/>
    </source>
</evidence>
<evidence type="ECO:0000256" key="2">
    <source>
        <dbReference type="SAM" id="Phobius"/>
    </source>
</evidence>
<protein>
    <recommendedName>
        <fullName evidence="5">Transmembrane protein 128</fullName>
    </recommendedName>
</protein>
<comment type="caution">
    <text evidence="3">The sequence shown here is derived from an EMBL/GenBank/DDBJ whole genome shotgun (WGS) entry which is preliminary data.</text>
</comment>
<keyword evidence="2" id="KW-1133">Transmembrane helix</keyword>
<organism evidence="3 4">
    <name type="scientific">Morella rubra</name>
    <name type="common">Chinese bayberry</name>
    <dbReference type="NCBI Taxonomy" id="262757"/>
    <lineage>
        <taxon>Eukaryota</taxon>
        <taxon>Viridiplantae</taxon>
        <taxon>Streptophyta</taxon>
        <taxon>Embryophyta</taxon>
        <taxon>Tracheophyta</taxon>
        <taxon>Spermatophyta</taxon>
        <taxon>Magnoliopsida</taxon>
        <taxon>eudicotyledons</taxon>
        <taxon>Gunneridae</taxon>
        <taxon>Pentapetalae</taxon>
        <taxon>rosids</taxon>
        <taxon>fabids</taxon>
        <taxon>Fagales</taxon>
        <taxon>Myricaceae</taxon>
        <taxon>Morella</taxon>
    </lineage>
</organism>
<dbReference type="AlphaFoldDB" id="A0A6A1V8M6"/>
<reference evidence="3 4" key="1">
    <citation type="journal article" date="2019" name="Plant Biotechnol. J.">
        <title>The red bayberry genome and genetic basis of sex determination.</title>
        <authorList>
            <person name="Jia H.M."/>
            <person name="Jia H.J."/>
            <person name="Cai Q.L."/>
            <person name="Wang Y."/>
            <person name="Zhao H.B."/>
            <person name="Yang W.F."/>
            <person name="Wang G.Y."/>
            <person name="Li Y.H."/>
            <person name="Zhan D.L."/>
            <person name="Shen Y.T."/>
            <person name="Niu Q.F."/>
            <person name="Chang L."/>
            <person name="Qiu J."/>
            <person name="Zhao L."/>
            <person name="Xie H.B."/>
            <person name="Fu W.Y."/>
            <person name="Jin J."/>
            <person name="Li X.W."/>
            <person name="Jiao Y."/>
            <person name="Zhou C.C."/>
            <person name="Tu T."/>
            <person name="Chai C.Y."/>
            <person name="Gao J.L."/>
            <person name="Fan L.J."/>
            <person name="van de Weg E."/>
            <person name="Wang J.Y."/>
            <person name="Gao Z.S."/>
        </authorList>
    </citation>
    <scope>NUCLEOTIDE SEQUENCE [LARGE SCALE GENOMIC DNA]</scope>
    <source>
        <tissue evidence="3">Leaves</tissue>
    </source>
</reference>